<feature type="compositionally biased region" description="Low complexity" evidence="1">
    <location>
        <begin position="36"/>
        <end position="50"/>
    </location>
</feature>
<accession>A0ABR0MHF1</accession>
<feature type="compositionally biased region" description="Basic and acidic residues" evidence="1">
    <location>
        <begin position="1"/>
        <end position="10"/>
    </location>
</feature>
<feature type="region of interest" description="Disordered" evidence="1">
    <location>
        <begin position="1"/>
        <end position="50"/>
    </location>
</feature>
<comment type="caution">
    <text evidence="2">The sequence shown here is derived from an EMBL/GenBank/DDBJ whole genome shotgun (WGS) entry which is preliminary data.</text>
</comment>
<dbReference type="Proteomes" id="UP001358586">
    <property type="component" value="Chromosome 13"/>
</dbReference>
<evidence type="ECO:0000313" key="2">
    <source>
        <dbReference type="EMBL" id="KAK5772500.1"/>
    </source>
</evidence>
<gene>
    <name evidence="2" type="ORF">PVK06_048789</name>
</gene>
<proteinExistence type="predicted"/>
<organism evidence="2 3">
    <name type="scientific">Gossypium arboreum</name>
    <name type="common">Tree cotton</name>
    <name type="synonym">Gossypium nanking</name>
    <dbReference type="NCBI Taxonomy" id="29729"/>
    <lineage>
        <taxon>Eukaryota</taxon>
        <taxon>Viridiplantae</taxon>
        <taxon>Streptophyta</taxon>
        <taxon>Embryophyta</taxon>
        <taxon>Tracheophyta</taxon>
        <taxon>Spermatophyta</taxon>
        <taxon>Magnoliopsida</taxon>
        <taxon>eudicotyledons</taxon>
        <taxon>Gunneridae</taxon>
        <taxon>Pentapetalae</taxon>
        <taxon>rosids</taxon>
        <taxon>malvids</taxon>
        <taxon>Malvales</taxon>
        <taxon>Malvaceae</taxon>
        <taxon>Malvoideae</taxon>
        <taxon>Gossypium</taxon>
    </lineage>
</organism>
<evidence type="ECO:0000313" key="3">
    <source>
        <dbReference type="Proteomes" id="UP001358586"/>
    </source>
</evidence>
<evidence type="ECO:0000256" key="1">
    <source>
        <dbReference type="SAM" id="MobiDB-lite"/>
    </source>
</evidence>
<feature type="compositionally biased region" description="Acidic residues" evidence="1">
    <location>
        <begin position="26"/>
        <end position="35"/>
    </location>
</feature>
<protein>
    <submittedName>
        <fullName evidence="2">Uncharacterized protein</fullName>
    </submittedName>
</protein>
<name>A0ABR0MHF1_GOSAR</name>
<sequence length="105" mass="11620">MAEIKKEKGKALIALKPSQKRKMEEESSSDEDSDSSNEPYNSSDSSSSSDEIFEENVALKEIISVKAKSKKLVIIKSSICKNKKLRKSGVPVMLVDTVEKAKVEE</sequence>
<keyword evidence="3" id="KW-1185">Reference proteome</keyword>
<reference evidence="2 3" key="1">
    <citation type="submission" date="2023-03" db="EMBL/GenBank/DDBJ databases">
        <title>WGS of Gossypium arboreum.</title>
        <authorList>
            <person name="Yu D."/>
        </authorList>
    </citation>
    <scope>NUCLEOTIDE SEQUENCE [LARGE SCALE GENOMIC DNA]</scope>
    <source>
        <tissue evidence="2">Leaf</tissue>
    </source>
</reference>
<dbReference type="EMBL" id="JARKNE010000013">
    <property type="protein sequence ID" value="KAK5772500.1"/>
    <property type="molecule type" value="Genomic_DNA"/>
</dbReference>